<accession>A0A942SU41</accession>
<name>A0A942SU41_9BACI</name>
<keyword evidence="1" id="KW-0472">Membrane</keyword>
<keyword evidence="1" id="KW-0812">Transmembrane</keyword>
<comment type="caution">
    <text evidence="2">The sequence shown here is derived from an EMBL/GenBank/DDBJ whole genome shotgun (WGS) entry which is preliminary data.</text>
</comment>
<feature type="transmembrane region" description="Helical" evidence="1">
    <location>
        <begin position="42"/>
        <end position="61"/>
    </location>
</feature>
<dbReference type="NCBIfam" id="NF042414">
    <property type="entry name" value="CLC_0170_fam"/>
    <property type="match status" value="1"/>
</dbReference>
<reference evidence="2" key="1">
    <citation type="submission" date="2021-05" db="EMBL/GenBank/DDBJ databases">
        <title>Novel Bacillus species.</title>
        <authorList>
            <person name="Liu G."/>
        </authorList>
    </citation>
    <scope>NUCLEOTIDE SEQUENCE</scope>
    <source>
        <strain evidence="2 4">FJAT-50051</strain>
    </source>
</reference>
<keyword evidence="4" id="KW-1185">Reference proteome</keyword>
<dbReference type="AlphaFoldDB" id="A0A942SU41"/>
<dbReference type="Proteomes" id="UP000677265">
    <property type="component" value="Unassembled WGS sequence"/>
</dbReference>
<proteinExistence type="predicted"/>
<dbReference type="RefSeq" id="WP_213140157.1">
    <property type="nucleotide sequence ID" value="NZ_JAGYPE020000010.1"/>
</dbReference>
<gene>
    <name evidence="3" type="ORF">KHB02_008275</name>
    <name evidence="2" type="ORF">KHB02_01920</name>
</gene>
<evidence type="ECO:0000313" key="4">
    <source>
        <dbReference type="Proteomes" id="UP000677265"/>
    </source>
</evidence>
<feature type="transmembrane region" description="Helical" evidence="1">
    <location>
        <begin position="6"/>
        <end position="22"/>
    </location>
</feature>
<dbReference type="InterPro" id="IPR049971">
    <property type="entry name" value="CLC_0170-like"/>
</dbReference>
<evidence type="ECO:0000313" key="2">
    <source>
        <dbReference type="EMBL" id="MBS4180139.1"/>
    </source>
</evidence>
<sequence>MYIGFLGYVIVILFLTGSLILLTDSKAYKNANMKKEKIASLFLGWINISTGIALLAVQWISRYYFW</sequence>
<dbReference type="EMBL" id="JAGYPE020000010">
    <property type="protein sequence ID" value="MCH6265527.1"/>
    <property type="molecule type" value="Genomic_DNA"/>
</dbReference>
<keyword evidence="1" id="KW-1133">Transmembrane helix</keyword>
<dbReference type="EMBL" id="JAGYPE010000001">
    <property type="protein sequence ID" value="MBS4180139.1"/>
    <property type="molecule type" value="Genomic_DNA"/>
</dbReference>
<evidence type="ECO:0000256" key="1">
    <source>
        <dbReference type="SAM" id="Phobius"/>
    </source>
</evidence>
<organism evidence="2">
    <name type="scientific">Neobacillus citreus</name>
    <dbReference type="NCBI Taxonomy" id="2833578"/>
    <lineage>
        <taxon>Bacteria</taxon>
        <taxon>Bacillati</taxon>
        <taxon>Bacillota</taxon>
        <taxon>Bacilli</taxon>
        <taxon>Bacillales</taxon>
        <taxon>Bacillaceae</taxon>
        <taxon>Neobacillus</taxon>
    </lineage>
</organism>
<evidence type="ECO:0000313" key="3">
    <source>
        <dbReference type="EMBL" id="MCH6265527.1"/>
    </source>
</evidence>
<protein>
    <submittedName>
        <fullName evidence="2">Uncharacterized protein</fullName>
    </submittedName>
</protein>